<organism evidence="2 3">
    <name type="scientific">Hyaloscypha variabilis (strain UAMH 11265 / GT02V1 / F)</name>
    <name type="common">Meliniomyces variabilis</name>
    <dbReference type="NCBI Taxonomy" id="1149755"/>
    <lineage>
        <taxon>Eukaryota</taxon>
        <taxon>Fungi</taxon>
        <taxon>Dikarya</taxon>
        <taxon>Ascomycota</taxon>
        <taxon>Pezizomycotina</taxon>
        <taxon>Leotiomycetes</taxon>
        <taxon>Helotiales</taxon>
        <taxon>Hyaloscyphaceae</taxon>
        <taxon>Hyaloscypha</taxon>
        <taxon>Hyaloscypha variabilis</taxon>
    </lineage>
</organism>
<sequence>MPVSVVDATVYSQEIANVPEVVKYVKVVLSVEKVTQYIVNVSVIVVGIIVVLNGVVLTGTWVVGAVFIHWTKELDHIDWQMRVRVELSPAWGFTVYQGSRRFSGVSPTTRPVAWDVVARDAQAEEVDKFADVGGNEDEVENNSVDPVGLSLVVGILSRRECNQQGHGAHNSSESLQK</sequence>
<accession>A0A2J6RP02</accession>
<dbReference type="AlphaFoldDB" id="A0A2J6RP02"/>
<protein>
    <submittedName>
        <fullName evidence="2">Uncharacterized protein</fullName>
    </submittedName>
</protein>
<keyword evidence="1" id="KW-0812">Transmembrane</keyword>
<evidence type="ECO:0000313" key="2">
    <source>
        <dbReference type="EMBL" id="PMD40238.1"/>
    </source>
</evidence>
<name>A0A2J6RP02_HYAVF</name>
<feature type="transmembrane region" description="Helical" evidence="1">
    <location>
        <begin position="37"/>
        <end position="70"/>
    </location>
</feature>
<gene>
    <name evidence="2" type="ORF">L207DRAFT_528612</name>
</gene>
<evidence type="ECO:0000256" key="1">
    <source>
        <dbReference type="SAM" id="Phobius"/>
    </source>
</evidence>
<proteinExistence type="predicted"/>
<evidence type="ECO:0000313" key="3">
    <source>
        <dbReference type="Proteomes" id="UP000235786"/>
    </source>
</evidence>
<keyword evidence="1" id="KW-0472">Membrane</keyword>
<keyword evidence="3" id="KW-1185">Reference proteome</keyword>
<dbReference type="Proteomes" id="UP000235786">
    <property type="component" value="Unassembled WGS sequence"/>
</dbReference>
<reference evidence="2 3" key="1">
    <citation type="submission" date="2016-04" db="EMBL/GenBank/DDBJ databases">
        <title>A degradative enzymes factory behind the ericoid mycorrhizal symbiosis.</title>
        <authorList>
            <consortium name="DOE Joint Genome Institute"/>
            <person name="Martino E."/>
            <person name="Morin E."/>
            <person name="Grelet G."/>
            <person name="Kuo A."/>
            <person name="Kohler A."/>
            <person name="Daghino S."/>
            <person name="Barry K."/>
            <person name="Choi C."/>
            <person name="Cichocki N."/>
            <person name="Clum A."/>
            <person name="Copeland A."/>
            <person name="Hainaut M."/>
            <person name="Haridas S."/>
            <person name="Labutti K."/>
            <person name="Lindquist E."/>
            <person name="Lipzen A."/>
            <person name="Khouja H.-R."/>
            <person name="Murat C."/>
            <person name="Ohm R."/>
            <person name="Olson A."/>
            <person name="Spatafora J."/>
            <person name="Veneault-Fourrey C."/>
            <person name="Henrissat B."/>
            <person name="Grigoriev I."/>
            <person name="Martin F."/>
            <person name="Perotto S."/>
        </authorList>
    </citation>
    <scope>NUCLEOTIDE SEQUENCE [LARGE SCALE GENOMIC DNA]</scope>
    <source>
        <strain evidence="2 3">F</strain>
    </source>
</reference>
<dbReference type="EMBL" id="KZ613945">
    <property type="protein sequence ID" value="PMD40238.1"/>
    <property type="molecule type" value="Genomic_DNA"/>
</dbReference>
<keyword evidence="1" id="KW-1133">Transmembrane helix</keyword>